<evidence type="ECO:0000313" key="13">
    <source>
        <dbReference type="EMBL" id="KXB67715.1"/>
    </source>
</evidence>
<evidence type="ECO:0000259" key="11">
    <source>
        <dbReference type="Pfam" id="PF01113"/>
    </source>
</evidence>
<comment type="caution">
    <text evidence="9">Lacks conserved residue(s) required for the propagation of feature annotation.</text>
</comment>
<evidence type="ECO:0000256" key="4">
    <source>
        <dbReference type="ARBA" id="ARBA00022857"/>
    </source>
</evidence>
<comment type="pathway">
    <text evidence="9">Amino-acid biosynthesis; L-lysine biosynthesis via DAP pathway; (S)-tetrahydrodipicolinate from L-aspartate: step 4/4.</text>
</comment>
<comment type="subunit">
    <text evidence="9">Homotetramer.</text>
</comment>
<comment type="catalytic activity">
    <reaction evidence="9">
        <text>(S)-2,3,4,5-tetrahydrodipicolinate + NADP(+) + H2O = (2S,4S)-4-hydroxy-2,3,4,5-tetrahydrodipicolinate + NADPH + H(+)</text>
        <dbReference type="Rhea" id="RHEA:35331"/>
        <dbReference type="ChEBI" id="CHEBI:15377"/>
        <dbReference type="ChEBI" id="CHEBI:15378"/>
        <dbReference type="ChEBI" id="CHEBI:16845"/>
        <dbReference type="ChEBI" id="CHEBI:57783"/>
        <dbReference type="ChEBI" id="CHEBI:58349"/>
        <dbReference type="ChEBI" id="CHEBI:67139"/>
        <dbReference type="EC" id="1.17.1.8"/>
    </reaction>
</comment>
<dbReference type="RefSeq" id="WP_021745940.1">
    <property type="nucleotide sequence ID" value="NZ_CAUQTG010000003.1"/>
</dbReference>
<comment type="subcellular location">
    <subcellularLocation>
        <location evidence="9">Cytoplasm</location>
    </subcellularLocation>
</comment>
<dbReference type="Gene3D" id="3.40.50.720">
    <property type="entry name" value="NAD(P)-binding Rossmann-like Domain"/>
    <property type="match status" value="1"/>
</dbReference>
<comment type="function">
    <text evidence="9">Catalyzes the conversion of 4-hydroxy-tetrahydrodipicolinate (HTPA) to tetrahydrodipicolinate.</text>
</comment>
<dbReference type="GO" id="GO:0009089">
    <property type="term" value="P:lysine biosynthetic process via diaminopimelate"/>
    <property type="evidence" value="ECO:0007669"/>
    <property type="project" value="UniProtKB-UniRule"/>
</dbReference>
<dbReference type="PANTHER" id="PTHR20836:SF7">
    <property type="entry name" value="4-HYDROXY-TETRAHYDRODIPICOLINATE REDUCTASE"/>
    <property type="match status" value="1"/>
</dbReference>
<feature type="domain" description="Dihydrodipicolinate reductase N-terminal" evidence="11">
    <location>
        <begin position="1"/>
        <end position="103"/>
    </location>
</feature>
<evidence type="ECO:0000259" key="12">
    <source>
        <dbReference type="Pfam" id="PF05173"/>
    </source>
</evidence>
<dbReference type="GO" id="GO:0050661">
    <property type="term" value="F:NADP binding"/>
    <property type="evidence" value="ECO:0007669"/>
    <property type="project" value="UniProtKB-UniRule"/>
</dbReference>
<dbReference type="InterPro" id="IPR022663">
    <property type="entry name" value="DapB_C"/>
</dbReference>
<protein>
    <recommendedName>
        <fullName evidence="9 10">4-hydroxy-tetrahydrodipicolinate reductase</fullName>
        <shortName evidence="9">HTPA reductase</shortName>
        <ecNumber evidence="9 10">1.17.1.8</ecNumber>
    </recommendedName>
</protein>
<dbReference type="FunFam" id="3.30.360.10:FF:000009">
    <property type="entry name" value="4-hydroxy-tetrahydrodipicolinate reductase"/>
    <property type="match status" value="1"/>
</dbReference>
<dbReference type="GO" id="GO:0051287">
    <property type="term" value="F:NAD binding"/>
    <property type="evidence" value="ECO:0007669"/>
    <property type="project" value="UniProtKB-UniRule"/>
</dbReference>
<dbReference type="PATRIC" id="fig|157687.3.peg.923"/>
<evidence type="ECO:0000313" key="14">
    <source>
        <dbReference type="Proteomes" id="UP000070483"/>
    </source>
</evidence>
<keyword evidence="2 9" id="KW-0963">Cytoplasm</keyword>
<dbReference type="PIRSF" id="PIRSF000161">
    <property type="entry name" value="DHPR"/>
    <property type="match status" value="1"/>
</dbReference>
<comment type="similarity">
    <text evidence="1 9">Belongs to the DapB family.</text>
</comment>
<feature type="binding site" evidence="9">
    <location>
        <begin position="143"/>
        <end position="144"/>
    </location>
    <ligand>
        <name>(S)-2,3,4,5-tetrahydrodipicolinate</name>
        <dbReference type="ChEBI" id="CHEBI:16845"/>
    </ligand>
</feature>
<evidence type="ECO:0000256" key="6">
    <source>
        <dbReference type="ARBA" id="ARBA00023002"/>
    </source>
</evidence>
<dbReference type="EMBL" id="LSDD01000062">
    <property type="protein sequence ID" value="KXB67715.1"/>
    <property type="molecule type" value="Genomic_DNA"/>
</dbReference>
<dbReference type="CDD" id="cd02274">
    <property type="entry name" value="DHDPR_N"/>
    <property type="match status" value="1"/>
</dbReference>
<keyword evidence="4 9" id="KW-0521">NADP</keyword>
<evidence type="ECO:0000256" key="2">
    <source>
        <dbReference type="ARBA" id="ARBA00022490"/>
    </source>
</evidence>
<evidence type="ECO:0000256" key="3">
    <source>
        <dbReference type="ARBA" id="ARBA00022605"/>
    </source>
</evidence>
<accession>A0A134AJ84</accession>
<evidence type="ECO:0000256" key="9">
    <source>
        <dbReference type="HAMAP-Rule" id="MF_00102"/>
    </source>
</evidence>
<dbReference type="PANTHER" id="PTHR20836">
    <property type="entry name" value="DIHYDRODIPICOLINATE REDUCTASE"/>
    <property type="match status" value="1"/>
</dbReference>
<dbReference type="AlphaFoldDB" id="A0A134AJ84"/>
<dbReference type="InterPro" id="IPR023940">
    <property type="entry name" value="DHDPR_bac"/>
</dbReference>
<dbReference type="STRING" id="157687.HMPREF3180_00925"/>
<name>A0A134AJ84_9FUSO</name>
<dbReference type="SUPFAM" id="SSF51735">
    <property type="entry name" value="NAD(P)-binding Rossmann-fold domains"/>
    <property type="match status" value="1"/>
</dbReference>
<dbReference type="InterPro" id="IPR022664">
    <property type="entry name" value="DapB_N_CS"/>
</dbReference>
<sequence length="244" mass="26920">MKIVVYGAGVMAQYVKESVINSGNEFVGFVDPLGNGDFKNLKENNVHFDAIIDFSHFSLLEDVLEAGINKKVPVLIATTGHSEAQIKEIEEASKKIPIIKATNTSVGVNIVNEIVAFATRLLKDFDIEIVEKHHNRKIDAPSGTANTLLEIVKENLDNDGKDYRIVYGREGHSKRAEKEIGVHSIRGGNIVGEHTVIYAKNDEIIEIKHEALSRKMFSDGAVKATEFLFGKKAGLYTMKDVLGL</sequence>
<dbReference type="HAMAP" id="MF_00102">
    <property type="entry name" value="DapB"/>
    <property type="match status" value="1"/>
</dbReference>
<dbReference type="GO" id="GO:0008839">
    <property type="term" value="F:4-hydroxy-tetrahydrodipicolinate reductase"/>
    <property type="evidence" value="ECO:0007669"/>
    <property type="project" value="UniProtKB-UniRule"/>
</dbReference>
<dbReference type="Pfam" id="PF05173">
    <property type="entry name" value="DapB_C"/>
    <property type="match status" value="1"/>
</dbReference>
<dbReference type="GO" id="GO:0005829">
    <property type="term" value="C:cytosol"/>
    <property type="evidence" value="ECO:0007669"/>
    <property type="project" value="TreeGrafter"/>
</dbReference>
<comment type="caution">
    <text evidence="9">Was originally thought to be a dihydrodipicolinate reductase (DHDPR), catalyzing the conversion of dihydrodipicolinate to tetrahydrodipicolinate. However, it was shown in E.coli that the substrate of the enzymatic reaction is not dihydrodipicolinate (DHDP) but in fact (2S,4S)-4-hydroxy-2,3,4,5-tetrahydrodipicolinic acid (HTPA), the product released by the DapA-catalyzed reaction.</text>
</comment>
<evidence type="ECO:0000256" key="1">
    <source>
        <dbReference type="ARBA" id="ARBA00006642"/>
    </source>
</evidence>
<keyword evidence="3 9" id="KW-0028">Amino-acid biosynthesis</keyword>
<reference evidence="14" key="1">
    <citation type="submission" date="2016-01" db="EMBL/GenBank/DDBJ databases">
        <authorList>
            <person name="Mitreva M."/>
            <person name="Pepin K.H."/>
            <person name="Mihindukulasuriya K.A."/>
            <person name="Fulton R."/>
            <person name="Fronick C."/>
            <person name="O'Laughlin M."/>
            <person name="Miner T."/>
            <person name="Herter B."/>
            <person name="Rosa B.A."/>
            <person name="Cordes M."/>
            <person name="Tomlinson C."/>
            <person name="Wollam A."/>
            <person name="Palsikar V.B."/>
            <person name="Mardis E.R."/>
            <person name="Wilson R.K."/>
        </authorList>
    </citation>
    <scope>NUCLEOTIDE SEQUENCE [LARGE SCALE GENOMIC DNA]</scope>
    <source>
        <strain evidence="14">KA00185</strain>
    </source>
</reference>
<dbReference type="UniPathway" id="UPA00034">
    <property type="reaction ID" value="UER00018"/>
</dbReference>
<evidence type="ECO:0000256" key="5">
    <source>
        <dbReference type="ARBA" id="ARBA00022915"/>
    </source>
</evidence>
<dbReference type="GO" id="GO:0019877">
    <property type="term" value="P:diaminopimelate biosynthetic process"/>
    <property type="evidence" value="ECO:0007669"/>
    <property type="project" value="UniProtKB-UniRule"/>
</dbReference>
<dbReference type="OrthoDB" id="9790352at2"/>
<feature type="binding site" evidence="9">
    <location>
        <position position="134"/>
    </location>
    <ligand>
        <name>(S)-2,3,4,5-tetrahydrodipicolinate</name>
        <dbReference type="ChEBI" id="CHEBI:16845"/>
    </ligand>
</feature>
<feature type="domain" description="Dihydrodipicolinate reductase C-terminal" evidence="12">
    <location>
        <begin position="107"/>
        <end position="242"/>
    </location>
</feature>
<dbReference type="PROSITE" id="PS01298">
    <property type="entry name" value="DAPB"/>
    <property type="match status" value="1"/>
</dbReference>
<keyword evidence="6 9" id="KW-0560">Oxidoreductase</keyword>
<evidence type="ECO:0000256" key="8">
    <source>
        <dbReference type="ARBA" id="ARBA00023154"/>
    </source>
</evidence>
<dbReference type="Pfam" id="PF01113">
    <property type="entry name" value="DapB_N"/>
    <property type="match status" value="1"/>
</dbReference>
<comment type="catalytic activity">
    <reaction evidence="9">
        <text>(S)-2,3,4,5-tetrahydrodipicolinate + NAD(+) + H2O = (2S,4S)-4-hydroxy-2,3,4,5-tetrahydrodipicolinate + NADH + H(+)</text>
        <dbReference type="Rhea" id="RHEA:35323"/>
        <dbReference type="ChEBI" id="CHEBI:15377"/>
        <dbReference type="ChEBI" id="CHEBI:15378"/>
        <dbReference type="ChEBI" id="CHEBI:16845"/>
        <dbReference type="ChEBI" id="CHEBI:57540"/>
        <dbReference type="ChEBI" id="CHEBI:57945"/>
        <dbReference type="ChEBI" id="CHEBI:67139"/>
        <dbReference type="EC" id="1.17.1.8"/>
    </reaction>
</comment>
<feature type="binding site" evidence="9">
    <location>
        <begin position="101"/>
        <end position="104"/>
    </location>
    <ligand>
        <name>NAD(+)</name>
        <dbReference type="ChEBI" id="CHEBI:57540"/>
    </ligand>
</feature>
<dbReference type="EC" id="1.17.1.8" evidence="9 10"/>
<dbReference type="SUPFAM" id="SSF55347">
    <property type="entry name" value="Glyceraldehyde-3-phosphate dehydrogenase-like, C-terminal domain"/>
    <property type="match status" value="1"/>
</dbReference>
<keyword evidence="14" id="KW-1185">Reference proteome</keyword>
<comment type="caution">
    <text evidence="13">The sequence shown here is derived from an EMBL/GenBank/DDBJ whole genome shotgun (WGS) entry which is preliminary data.</text>
</comment>
<gene>
    <name evidence="9" type="primary">dapB</name>
    <name evidence="13" type="ORF">HMPREF3180_00925</name>
</gene>
<dbReference type="Gene3D" id="3.30.360.10">
    <property type="entry name" value="Dihydrodipicolinate Reductase, domain 2"/>
    <property type="match status" value="1"/>
</dbReference>
<evidence type="ECO:0000256" key="10">
    <source>
        <dbReference type="NCBIfam" id="TIGR00036"/>
    </source>
</evidence>
<dbReference type="InterPro" id="IPR036291">
    <property type="entry name" value="NAD(P)-bd_dom_sf"/>
</dbReference>
<dbReference type="InterPro" id="IPR000846">
    <property type="entry name" value="DapB_N"/>
</dbReference>
<keyword evidence="5 9" id="KW-0220">Diaminopimelate biosynthesis</keyword>
<organism evidence="13 14">
    <name type="scientific">Leptotrichia wadei</name>
    <dbReference type="NCBI Taxonomy" id="157687"/>
    <lineage>
        <taxon>Bacteria</taxon>
        <taxon>Fusobacteriati</taxon>
        <taxon>Fusobacteriota</taxon>
        <taxon>Fusobacteriia</taxon>
        <taxon>Fusobacteriales</taxon>
        <taxon>Leptotrichiaceae</taxon>
        <taxon>Leptotrichia</taxon>
    </lineage>
</organism>
<feature type="active site" description="Proton donor" evidence="9">
    <location>
        <position position="137"/>
    </location>
</feature>
<dbReference type="NCBIfam" id="TIGR00036">
    <property type="entry name" value="dapB"/>
    <property type="match status" value="1"/>
</dbReference>
<proteinExistence type="inferred from homology"/>
<evidence type="ECO:0000256" key="7">
    <source>
        <dbReference type="ARBA" id="ARBA00023027"/>
    </source>
</evidence>
<feature type="binding site" evidence="9">
    <location>
        <begin position="77"/>
        <end position="79"/>
    </location>
    <ligand>
        <name>NAD(+)</name>
        <dbReference type="ChEBI" id="CHEBI:57540"/>
    </ligand>
</feature>
<keyword evidence="8 9" id="KW-0457">Lysine biosynthesis</keyword>
<dbReference type="GO" id="GO:0016726">
    <property type="term" value="F:oxidoreductase activity, acting on CH or CH2 groups, NAD or NADP as acceptor"/>
    <property type="evidence" value="ECO:0007669"/>
    <property type="project" value="UniProtKB-UniRule"/>
</dbReference>
<keyword evidence="7 9" id="KW-0520">NAD</keyword>
<feature type="active site" description="Proton donor/acceptor" evidence="9">
    <location>
        <position position="133"/>
    </location>
</feature>
<feature type="binding site" evidence="9">
    <location>
        <position position="31"/>
    </location>
    <ligand>
        <name>NAD(+)</name>
        <dbReference type="ChEBI" id="CHEBI:57540"/>
    </ligand>
</feature>
<dbReference type="Proteomes" id="UP000070483">
    <property type="component" value="Unassembled WGS sequence"/>
</dbReference>